<name>A0ABP6DFW3_9ACTN</name>
<proteinExistence type="predicted"/>
<dbReference type="RefSeq" id="WP_346142589.1">
    <property type="nucleotide sequence ID" value="NZ_BAAATE010000001.1"/>
</dbReference>
<evidence type="ECO:0000313" key="3">
    <source>
        <dbReference type="Proteomes" id="UP001501666"/>
    </source>
</evidence>
<protein>
    <recommendedName>
        <fullName evidence="1">Hemerythrin-like domain-containing protein</fullName>
    </recommendedName>
</protein>
<keyword evidence="3" id="KW-1185">Reference proteome</keyword>
<organism evidence="2 3">
    <name type="scientific">Nonomuraea recticatena</name>
    <dbReference type="NCBI Taxonomy" id="46178"/>
    <lineage>
        <taxon>Bacteria</taxon>
        <taxon>Bacillati</taxon>
        <taxon>Actinomycetota</taxon>
        <taxon>Actinomycetes</taxon>
        <taxon>Streptosporangiales</taxon>
        <taxon>Streptosporangiaceae</taxon>
        <taxon>Nonomuraea</taxon>
    </lineage>
</organism>
<dbReference type="EMBL" id="BAAATE010000001">
    <property type="protein sequence ID" value="GAA2642869.1"/>
    <property type="molecule type" value="Genomic_DNA"/>
</dbReference>
<gene>
    <name evidence="2" type="ORF">GCM10010412_003110</name>
</gene>
<dbReference type="Gene3D" id="1.20.120.520">
    <property type="entry name" value="nmb1532 protein domain like"/>
    <property type="match status" value="1"/>
</dbReference>
<sequence>MTYRLDMTMMFAVHDALRRDVERVAKLTARLDDDPRRLLGAALGWELFKGYLRVHHTTEDDMLWPVMERTLAGRPDELALLVAMEAEHALIDPLLASFDEALADPDTGHERLGDLADSLATVLGGHLSHEEREALAVIDLSVSEEEWQRFGQEHGKRIGADAQRYLPWVLDEASEERVSFILGHMPEHIRKAYREEWRAAYVALNTWGA</sequence>
<dbReference type="InterPro" id="IPR012312">
    <property type="entry name" value="Hemerythrin-like"/>
</dbReference>
<dbReference type="Pfam" id="PF01814">
    <property type="entry name" value="Hemerythrin"/>
    <property type="match status" value="1"/>
</dbReference>
<comment type="caution">
    <text evidence="2">The sequence shown here is derived from an EMBL/GenBank/DDBJ whole genome shotgun (WGS) entry which is preliminary data.</text>
</comment>
<reference evidence="3" key="1">
    <citation type="journal article" date="2019" name="Int. J. Syst. Evol. Microbiol.">
        <title>The Global Catalogue of Microorganisms (GCM) 10K type strain sequencing project: providing services to taxonomists for standard genome sequencing and annotation.</title>
        <authorList>
            <consortium name="The Broad Institute Genomics Platform"/>
            <consortium name="The Broad Institute Genome Sequencing Center for Infectious Disease"/>
            <person name="Wu L."/>
            <person name="Ma J."/>
        </authorList>
    </citation>
    <scope>NUCLEOTIDE SEQUENCE [LARGE SCALE GENOMIC DNA]</scope>
    <source>
        <strain evidence="3">JCM 6835</strain>
    </source>
</reference>
<feature type="domain" description="Hemerythrin-like" evidence="1">
    <location>
        <begin position="9"/>
        <end position="136"/>
    </location>
</feature>
<accession>A0ABP6DFW3</accession>
<dbReference type="Proteomes" id="UP001501666">
    <property type="component" value="Unassembled WGS sequence"/>
</dbReference>
<evidence type="ECO:0000259" key="1">
    <source>
        <dbReference type="Pfam" id="PF01814"/>
    </source>
</evidence>
<evidence type="ECO:0000313" key="2">
    <source>
        <dbReference type="EMBL" id="GAA2642869.1"/>
    </source>
</evidence>
<dbReference type="CDD" id="cd12108">
    <property type="entry name" value="Hr-like"/>
    <property type="match status" value="1"/>
</dbReference>